<evidence type="ECO:0000313" key="2">
    <source>
        <dbReference type="EMBL" id="SIT96313.1"/>
    </source>
</evidence>
<dbReference type="InterPro" id="IPR018449">
    <property type="entry name" value="NIL_domain"/>
</dbReference>
<sequence length="102" mass="11936">MIYKQENNANAFVPRTAKEIILEIELNGKIRFDMLLYTIYNHYNITYKIVHAHIEYLDGNNFGNVRLLLKISQEELGQIEAYLAQYKLLSSKIDVLQKKEAS</sequence>
<dbReference type="InterPro" id="IPR045865">
    <property type="entry name" value="ACT-like_dom_sf"/>
</dbReference>
<evidence type="ECO:0000259" key="1">
    <source>
        <dbReference type="SMART" id="SM00930"/>
    </source>
</evidence>
<dbReference type="SMART" id="SM00930">
    <property type="entry name" value="NIL"/>
    <property type="match status" value="1"/>
</dbReference>
<dbReference type="OrthoDB" id="1262890at2"/>
<proteinExistence type="predicted"/>
<protein>
    <submittedName>
        <fullName evidence="2">NIL domain-containing protein</fullName>
    </submittedName>
</protein>
<gene>
    <name evidence="2" type="ORF">SAMN05660493_00990</name>
</gene>
<keyword evidence="3" id="KW-1185">Reference proteome</keyword>
<dbReference type="EMBL" id="FTPU01000008">
    <property type="protein sequence ID" value="SIT96313.1"/>
    <property type="molecule type" value="Genomic_DNA"/>
</dbReference>
<reference evidence="3" key="1">
    <citation type="submission" date="2016-10" db="EMBL/GenBank/DDBJ databases">
        <authorList>
            <person name="Varghese N."/>
            <person name="Submissions S."/>
        </authorList>
    </citation>
    <scope>NUCLEOTIDE SEQUENCE [LARGE SCALE GENOMIC DNA]</scope>
    <source>
        <strain evidence="3">DSM 19482</strain>
    </source>
</reference>
<accession>A0A1U7PWG1</accession>
<dbReference type="AlphaFoldDB" id="A0A1U7PWG1"/>
<feature type="domain" description="NIL" evidence="1">
    <location>
        <begin position="18"/>
        <end position="93"/>
    </location>
</feature>
<dbReference type="Gene3D" id="3.30.70.260">
    <property type="match status" value="1"/>
</dbReference>
<dbReference type="RefSeq" id="WP_076782363.1">
    <property type="nucleotide sequence ID" value="NZ_FTPU01000008.1"/>
</dbReference>
<dbReference type="Proteomes" id="UP000187261">
    <property type="component" value="Unassembled WGS sequence"/>
</dbReference>
<organism evidence="2 3">
    <name type="scientific">Epilithonimonas bovis DSM 19482</name>
    <dbReference type="NCBI Taxonomy" id="1121284"/>
    <lineage>
        <taxon>Bacteria</taxon>
        <taxon>Pseudomonadati</taxon>
        <taxon>Bacteroidota</taxon>
        <taxon>Flavobacteriia</taxon>
        <taxon>Flavobacteriales</taxon>
        <taxon>Weeksellaceae</taxon>
        <taxon>Chryseobacterium group</taxon>
        <taxon>Epilithonimonas</taxon>
    </lineage>
</organism>
<dbReference type="Pfam" id="PF09383">
    <property type="entry name" value="NIL"/>
    <property type="match status" value="1"/>
</dbReference>
<name>A0A1U7PWG1_9FLAO</name>
<dbReference type="SUPFAM" id="SSF55021">
    <property type="entry name" value="ACT-like"/>
    <property type="match status" value="1"/>
</dbReference>
<evidence type="ECO:0000313" key="3">
    <source>
        <dbReference type="Proteomes" id="UP000187261"/>
    </source>
</evidence>